<accession>A0A1W1D148</accession>
<dbReference type="InterPro" id="IPR003394">
    <property type="entry name" value="Porin_opacity"/>
</dbReference>
<gene>
    <name evidence="2" type="ORF">MNB_SV-13-1905</name>
</gene>
<dbReference type="Gene3D" id="2.40.160.20">
    <property type="match status" value="1"/>
</dbReference>
<evidence type="ECO:0000259" key="1">
    <source>
        <dbReference type="Pfam" id="PF02462"/>
    </source>
</evidence>
<dbReference type="EMBL" id="FPHM01000279">
    <property type="protein sequence ID" value="SFV71601.1"/>
    <property type="molecule type" value="Genomic_DNA"/>
</dbReference>
<dbReference type="GO" id="GO:0015288">
    <property type="term" value="F:porin activity"/>
    <property type="evidence" value="ECO:0007669"/>
    <property type="project" value="InterPro"/>
</dbReference>
<dbReference type="AlphaFoldDB" id="A0A1W1D148"/>
<organism evidence="2">
    <name type="scientific">hydrothermal vent metagenome</name>
    <dbReference type="NCBI Taxonomy" id="652676"/>
    <lineage>
        <taxon>unclassified sequences</taxon>
        <taxon>metagenomes</taxon>
        <taxon>ecological metagenomes</taxon>
    </lineage>
</organism>
<protein>
    <recommendedName>
        <fullName evidence="1">Porin opacity type domain-containing protein</fullName>
    </recommendedName>
</protein>
<dbReference type="Pfam" id="PF02462">
    <property type="entry name" value="Opacity"/>
    <property type="match status" value="1"/>
</dbReference>
<feature type="domain" description="Porin opacity type" evidence="1">
    <location>
        <begin position="69"/>
        <end position="176"/>
    </location>
</feature>
<evidence type="ECO:0000313" key="2">
    <source>
        <dbReference type="EMBL" id="SFV71601.1"/>
    </source>
</evidence>
<sequence length="192" mass="22173">MARLLILFAFLFQSVEAKQETYPFFGISTSLHTMEFKPIVTEAPNRLQLTDTESIKAFGIKYGMQTQDYRTTLSYEASSEFQNLDVSVDYIVMDSMFGTAKVRPYVGMTLGYILYDKSRIVEYNENRITANENEGTSTTISTSDGYYGFDAGFVFYISDDVDLNIGYHYYFMDRLEPLDAMHGFTFSLHYFY</sequence>
<name>A0A1W1D148_9ZZZZ</name>
<dbReference type="GO" id="GO:0016020">
    <property type="term" value="C:membrane"/>
    <property type="evidence" value="ECO:0007669"/>
    <property type="project" value="InterPro"/>
</dbReference>
<proteinExistence type="predicted"/>
<dbReference type="InterPro" id="IPR011250">
    <property type="entry name" value="OMP/PagP_B-barrel"/>
</dbReference>
<reference evidence="2" key="1">
    <citation type="submission" date="2016-10" db="EMBL/GenBank/DDBJ databases">
        <authorList>
            <person name="de Groot N.N."/>
        </authorList>
    </citation>
    <scope>NUCLEOTIDE SEQUENCE</scope>
</reference>
<dbReference type="SUPFAM" id="SSF56925">
    <property type="entry name" value="OMPA-like"/>
    <property type="match status" value="1"/>
</dbReference>